<evidence type="ECO:0000313" key="2">
    <source>
        <dbReference type="Proteomes" id="UP001732700"/>
    </source>
</evidence>
<dbReference type="Proteomes" id="UP001732700">
    <property type="component" value="Chromosome 3C"/>
</dbReference>
<reference evidence="1" key="1">
    <citation type="submission" date="2021-05" db="EMBL/GenBank/DDBJ databases">
        <authorList>
            <person name="Scholz U."/>
            <person name="Mascher M."/>
            <person name="Fiebig A."/>
        </authorList>
    </citation>
    <scope>NUCLEOTIDE SEQUENCE [LARGE SCALE GENOMIC DNA]</scope>
</reference>
<organism evidence="1 2">
    <name type="scientific">Avena sativa</name>
    <name type="common">Oat</name>
    <dbReference type="NCBI Taxonomy" id="4498"/>
    <lineage>
        <taxon>Eukaryota</taxon>
        <taxon>Viridiplantae</taxon>
        <taxon>Streptophyta</taxon>
        <taxon>Embryophyta</taxon>
        <taxon>Tracheophyta</taxon>
        <taxon>Spermatophyta</taxon>
        <taxon>Magnoliopsida</taxon>
        <taxon>Liliopsida</taxon>
        <taxon>Poales</taxon>
        <taxon>Poaceae</taxon>
        <taxon>BOP clade</taxon>
        <taxon>Pooideae</taxon>
        <taxon>Poodae</taxon>
        <taxon>Poeae</taxon>
        <taxon>Poeae Chloroplast Group 1 (Aveneae type)</taxon>
        <taxon>Aveninae</taxon>
        <taxon>Avena</taxon>
    </lineage>
</organism>
<sequence length="798" mass="85236">MNRTSNFMPTPDQGVLDIRPLRTLAPMFPAPLGVNTFNQPSTPPLVFVTSAGQFPGAFGGPNHPGLSSFAAFGQGTAGGKPASSGGQDGARGQATAFGGQSAGNGSQSAAFGGHSAGNGGQAAAFGGQSAGNGGQTAANGTSNAGASADMPIDATPISAYKSTPPATAFGRQSAGTEGQTAANWTSNAGASVDMPIDATPIAAYRPQTPTVISLDDDDDEHYAGNQTSASGRAIKRPSHLSGYKMGDGLGSDSNNGTKAKRHKSVNRKAGADNEFTLLPNSSSNPREIVEEVLMTFEALRRRHLQLDEAQETGKRADLKAGAIMMAKNLRANMGRRIGVVPGIEIGDIFYFRMELCVIGLHAPSMAGIDYMTAKFADGDDDSVAICIVAAGGYENEDDATDTLVYSGSGGNNKNNEDMHDQKLERGNLALERSLSRKNVIRVVRGYKDPGCLAGKVYIYDGLYKIQESWKERTKAGINCFKYKLLREPGQPEGVAIWKKSRKWVENPGTRGKVLHPDLSSGSENLPVCLVNDVDSERGPGLFTYITEVKYLKPLSSLKPLQGCTCVGTCQPSDSSCGCAQCNEGNLPYNSTGLLVCRKPMIYECGETCLCSVSCRNRVTQKGIRVHLEVFRTGNRGWGLRSWDPIRAGSFICEYVGEVIDDAKFNLDDSEDDYLFQTVCPGRKILKWNYGPELIGEQSTNISADAFEPLPIKISAKKMGNISRFMNHSCAPNTFWQPVQFDHGDDGHPHIMFFALKHIPPMTELTYDYGEIGAGSSGIGSPRAKSCLCGSSNCRGYFC</sequence>
<evidence type="ECO:0000313" key="1">
    <source>
        <dbReference type="EnsemblPlants" id="AVESA.00010b.r2.3CG0507080.1.CDS.1"/>
    </source>
</evidence>
<protein>
    <submittedName>
        <fullName evidence="1">Uncharacterized protein</fullName>
    </submittedName>
</protein>
<dbReference type="EnsemblPlants" id="AVESA.00010b.r2.3CG0507080.1">
    <property type="protein sequence ID" value="AVESA.00010b.r2.3CG0507080.1.CDS.1"/>
    <property type="gene ID" value="AVESA.00010b.r2.3CG0507080"/>
</dbReference>
<name>A0ACD5VW07_AVESA</name>
<accession>A0ACD5VW07</accession>
<proteinExistence type="predicted"/>
<reference evidence="1" key="2">
    <citation type="submission" date="2025-09" db="UniProtKB">
        <authorList>
            <consortium name="EnsemblPlants"/>
        </authorList>
    </citation>
    <scope>IDENTIFICATION</scope>
</reference>
<keyword evidence="2" id="KW-1185">Reference proteome</keyword>